<comment type="caution">
    <text evidence="8">The sequence shown here is derived from an EMBL/GenBank/DDBJ whole genome shotgun (WGS) entry which is preliminary data.</text>
</comment>
<protein>
    <submittedName>
        <fullName evidence="8">ResB domain-containing protein</fullName>
    </submittedName>
</protein>
<keyword evidence="5" id="KW-0472">Membrane</keyword>
<keyword evidence="4" id="KW-1133">Transmembrane helix</keyword>
<dbReference type="InterPro" id="IPR007816">
    <property type="entry name" value="ResB-like_domain"/>
</dbReference>
<organism evidence="8 9">
    <name type="scientific">Haematococcus lacustris</name>
    <name type="common">Green alga</name>
    <name type="synonym">Haematococcus pluvialis</name>
    <dbReference type="NCBI Taxonomy" id="44745"/>
    <lineage>
        <taxon>Eukaryota</taxon>
        <taxon>Viridiplantae</taxon>
        <taxon>Chlorophyta</taxon>
        <taxon>core chlorophytes</taxon>
        <taxon>Chlorophyceae</taxon>
        <taxon>CS clade</taxon>
        <taxon>Chlamydomonadales</taxon>
        <taxon>Haematococcaceae</taxon>
        <taxon>Haematococcus</taxon>
    </lineage>
</organism>
<dbReference type="Pfam" id="PF05140">
    <property type="entry name" value="ResB"/>
    <property type="match status" value="1"/>
</dbReference>
<keyword evidence="9" id="KW-1185">Reference proteome</keyword>
<name>A0A6A0AEY6_HAELA</name>
<feature type="non-terminal residue" evidence="8">
    <location>
        <position position="251"/>
    </location>
</feature>
<accession>A0A6A0AEY6</accession>
<dbReference type="PANTHER" id="PTHR31566">
    <property type="entry name" value="CYTOCHROME C BIOGENESIS PROTEIN CCS1, CHLOROPLASTIC"/>
    <property type="match status" value="1"/>
</dbReference>
<feature type="compositionally biased region" description="Polar residues" evidence="6">
    <location>
        <begin position="8"/>
        <end position="17"/>
    </location>
</feature>
<evidence type="ECO:0000313" key="8">
    <source>
        <dbReference type="EMBL" id="GFH31286.1"/>
    </source>
</evidence>
<feature type="compositionally biased region" description="Low complexity" evidence="6">
    <location>
        <begin position="45"/>
        <end position="90"/>
    </location>
</feature>
<evidence type="ECO:0000259" key="7">
    <source>
        <dbReference type="Pfam" id="PF05140"/>
    </source>
</evidence>
<dbReference type="GO" id="GO:0017004">
    <property type="term" value="P:cytochrome complex assembly"/>
    <property type="evidence" value="ECO:0007669"/>
    <property type="project" value="UniProtKB-KW"/>
</dbReference>
<sequence>QPRCPTLQAHQSCSQGDGQLPTDWSLAALNLRVLGPDPDAPAPLSPDTSTSDSTASPSSTSSFTDASSSPNPNAASPAGSSRGSSPLAAGEADRRSGLVADWTVDSSEEGGTLLRLPMASLEGKPGITGRLWGSYLPVAAQDLEQQQAGMAPRGVSILARDPQSVIFYDSKGQFVGVRRPGSGKPISVEGVQLVAEGVVGATGLEIKSDPGVPWVYAGFGGLMITTLVSYLSHSQMDAVLEAVPELSTEPS</sequence>
<evidence type="ECO:0000256" key="2">
    <source>
        <dbReference type="ARBA" id="ARBA00022692"/>
    </source>
</evidence>
<feature type="region of interest" description="Disordered" evidence="6">
    <location>
        <begin position="1"/>
        <end position="94"/>
    </location>
</feature>
<evidence type="ECO:0000256" key="5">
    <source>
        <dbReference type="ARBA" id="ARBA00023136"/>
    </source>
</evidence>
<keyword evidence="3" id="KW-0201">Cytochrome c-type biogenesis</keyword>
<keyword evidence="2" id="KW-0812">Transmembrane</keyword>
<proteinExistence type="predicted"/>
<dbReference type="EMBL" id="BLLF01005506">
    <property type="protein sequence ID" value="GFH31286.1"/>
    <property type="molecule type" value="Genomic_DNA"/>
</dbReference>
<dbReference type="AlphaFoldDB" id="A0A6A0AEY6"/>
<evidence type="ECO:0000256" key="3">
    <source>
        <dbReference type="ARBA" id="ARBA00022748"/>
    </source>
</evidence>
<comment type="subcellular location">
    <subcellularLocation>
        <location evidence="1">Membrane</location>
        <topology evidence="1">Multi-pass membrane protein</topology>
    </subcellularLocation>
</comment>
<dbReference type="InterPro" id="IPR023494">
    <property type="entry name" value="Cyt_c_bgen_Ccs1/CcsB/ResB"/>
</dbReference>
<evidence type="ECO:0000256" key="1">
    <source>
        <dbReference type="ARBA" id="ARBA00004141"/>
    </source>
</evidence>
<evidence type="ECO:0000256" key="4">
    <source>
        <dbReference type="ARBA" id="ARBA00022989"/>
    </source>
</evidence>
<gene>
    <name evidence="8" type="ORF">HaLaN_30299</name>
</gene>
<evidence type="ECO:0000256" key="6">
    <source>
        <dbReference type="SAM" id="MobiDB-lite"/>
    </source>
</evidence>
<feature type="non-terminal residue" evidence="8">
    <location>
        <position position="1"/>
    </location>
</feature>
<dbReference type="GO" id="GO:0016020">
    <property type="term" value="C:membrane"/>
    <property type="evidence" value="ECO:0007669"/>
    <property type="project" value="UniProtKB-SubCell"/>
</dbReference>
<reference evidence="8 9" key="1">
    <citation type="submission" date="2020-02" db="EMBL/GenBank/DDBJ databases">
        <title>Draft genome sequence of Haematococcus lacustris strain NIES-144.</title>
        <authorList>
            <person name="Morimoto D."/>
            <person name="Nakagawa S."/>
            <person name="Yoshida T."/>
            <person name="Sawayama S."/>
        </authorList>
    </citation>
    <scope>NUCLEOTIDE SEQUENCE [LARGE SCALE GENOMIC DNA]</scope>
    <source>
        <strain evidence="8 9">NIES-144</strain>
    </source>
</reference>
<feature type="domain" description="ResB-like" evidence="7">
    <location>
        <begin position="102"/>
        <end position="235"/>
    </location>
</feature>
<evidence type="ECO:0000313" key="9">
    <source>
        <dbReference type="Proteomes" id="UP000485058"/>
    </source>
</evidence>
<dbReference type="Proteomes" id="UP000485058">
    <property type="component" value="Unassembled WGS sequence"/>
</dbReference>
<dbReference type="PANTHER" id="PTHR31566:SF0">
    <property type="entry name" value="CYTOCHROME C BIOGENESIS PROTEIN CCS1, CHLOROPLASTIC"/>
    <property type="match status" value="1"/>
</dbReference>